<proteinExistence type="predicted"/>
<feature type="compositionally biased region" description="Basic and acidic residues" evidence="1">
    <location>
        <begin position="189"/>
        <end position="201"/>
    </location>
</feature>
<feature type="region of interest" description="Disordered" evidence="1">
    <location>
        <begin position="1"/>
        <end position="22"/>
    </location>
</feature>
<organism evidence="2 3">
    <name type="scientific">Phytophthora fragariaefolia</name>
    <dbReference type="NCBI Taxonomy" id="1490495"/>
    <lineage>
        <taxon>Eukaryota</taxon>
        <taxon>Sar</taxon>
        <taxon>Stramenopiles</taxon>
        <taxon>Oomycota</taxon>
        <taxon>Peronosporomycetes</taxon>
        <taxon>Peronosporales</taxon>
        <taxon>Peronosporaceae</taxon>
        <taxon>Phytophthora</taxon>
    </lineage>
</organism>
<protein>
    <submittedName>
        <fullName evidence="2">Unnamed protein product</fullName>
    </submittedName>
</protein>
<reference evidence="2" key="1">
    <citation type="submission" date="2023-04" db="EMBL/GenBank/DDBJ databases">
        <title>Phytophthora fragariaefolia NBRC 109709.</title>
        <authorList>
            <person name="Ichikawa N."/>
            <person name="Sato H."/>
            <person name="Tonouchi N."/>
        </authorList>
    </citation>
    <scope>NUCLEOTIDE SEQUENCE</scope>
    <source>
        <strain evidence="2">NBRC 109709</strain>
    </source>
</reference>
<accession>A0A9W6X9V2</accession>
<dbReference type="EMBL" id="BSXT01000801">
    <property type="protein sequence ID" value="GMF34279.1"/>
    <property type="molecule type" value="Genomic_DNA"/>
</dbReference>
<evidence type="ECO:0000313" key="2">
    <source>
        <dbReference type="EMBL" id="GMF34279.1"/>
    </source>
</evidence>
<feature type="region of interest" description="Disordered" evidence="1">
    <location>
        <begin position="177"/>
        <end position="274"/>
    </location>
</feature>
<feature type="region of interest" description="Disordered" evidence="1">
    <location>
        <begin position="62"/>
        <end position="146"/>
    </location>
</feature>
<feature type="compositionally biased region" description="Basic and acidic residues" evidence="1">
    <location>
        <begin position="124"/>
        <end position="133"/>
    </location>
</feature>
<evidence type="ECO:0000313" key="3">
    <source>
        <dbReference type="Proteomes" id="UP001165121"/>
    </source>
</evidence>
<dbReference type="Proteomes" id="UP001165121">
    <property type="component" value="Unassembled WGS sequence"/>
</dbReference>
<dbReference type="AlphaFoldDB" id="A0A9W6X9V2"/>
<feature type="compositionally biased region" description="Basic and acidic residues" evidence="1">
    <location>
        <begin position="7"/>
        <end position="22"/>
    </location>
</feature>
<sequence>MDGIPRCPDERTRASGGRCAKDPSVVHRTLEWIPGVGPVQYHGTDAEGEQEEDLVSEVTMESIEENEEHFDDTHALGEAFPPDEGEGGGQCDQAADNPPWPMKKMRATQPVPAQCSPTRNDQTCLRRRDRCGEKPGPTVGGARIDDECLRAGPCHWNGFGFEPSTRSFDDAYDGWALGAESSERGQPARPDDKCGRSERPGRGQPAPVASSSREWRRGDVGWPTRPNAVLGPDWRRIHRGKAEPRRRLASGDATSGPKPRDGVDGPLVGYDNGA</sequence>
<name>A0A9W6X9V2_9STRA</name>
<gene>
    <name evidence="2" type="ORF">Pfra01_000877100</name>
</gene>
<evidence type="ECO:0000256" key="1">
    <source>
        <dbReference type="SAM" id="MobiDB-lite"/>
    </source>
</evidence>
<keyword evidence="3" id="KW-1185">Reference proteome</keyword>
<comment type="caution">
    <text evidence="2">The sequence shown here is derived from an EMBL/GenBank/DDBJ whole genome shotgun (WGS) entry which is preliminary data.</text>
</comment>
<dbReference type="OrthoDB" id="114960at2759"/>